<dbReference type="Proteomes" id="UP000575397">
    <property type="component" value="Unassembled WGS sequence"/>
</dbReference>
<evidence type="ECO:0000256" key="12">
    <source>
        <dbReference type="SAM" id="Phobius"/>
    </source>
</evidence>
<proteinExistence type="inferred from homology"/>
<dbReference type="GO" id="GO:0050660">
    <property type="term" value="F:flavin adenine dinucleotide binding"/>
    <property type="evidence" value="ECO:0007669"/>
    <property type="project" value="InterPro"/>
</dbReference>
<dbReference type="InterPro" id="IPR051676">
    <property type="entry name" value="UPF0053_domain"/>
</dbReference>
<evidence type="ECO:0000256" key="8">
    <source>
        <dbReference type="ARBA" id="ARBA00023136"/>
    </source>
</evidence>
<evidence type="ECO:0000256" key="2">
    <source>
        <dbReference type="ARBA" id="ARBA00006337"/>
    </source>
</evidence>
<feature type="region of interest" description="Disordered" evidence="11">
    <location>
        <begin position="436"/>
        <end position="460"/>
    </location>
</feature>
<dbReference type="SMART" id="SM01091">
    <property type="entry name" value="CorC_HlyC"/>
    <property type="match status" value="1"/>
</dbReference>
<dbReference type="PANTHER" id="PTHR43099:SF6">
    <property type="entry name" value="UPF0053 PROTEIN RV1842C"/>
    <property type="match status" value="1"/>
</dbReference>
<dbReference type="PROSITE" id="PS51371">
    <property type="entry name" value="CBS"/>
    <property type="match status" value="1"/>
</dbReference>
<sequence>MNPILIDWLMVAVGVLLTFGTALFVAAEFSFVAVDETKVSMRAANGDKRAALVKKAISRLSTQLSGTQVGITLTTILLGYTTQAALTRLITSGLGYTGVALGVSAVAGGILALVLTNVFSMVFGELVPKNFALADPLGVAGNVVRFQNVFTWLFTPIIAVLNGSASWVLHRLGVHSVEELSSKRSAQELAALVRQSAEAGKLDVSTASLFTRSLHISKLCAKDVMTDRGRIHYLQQDATAADLITLARETGYSRFPVVGDGGLDDILGFANLRRAVSVPFERREEVPVASSSLMFEVPRVPETMDLADLLLILRDAGSQTAVVIDEYGGTSGLVTLEDAVEEIVGEVSDEHDQHAAGVNVVTETSWMVPGVIRPDELLLQSGVELPDEGPYETLGGLIMNELRRIPAQGDEVEVGGYRLRVEQLEGRRVSRVRITKIFPDTGSDGSKGSKSSKDSGAEHE</sequence>
<dbReference type="Gene3D" id="3.30.465.10">
    <property type="match status" value="1"/>
</dbReference>
<keyword evidence="6 10" id="KW-1133">Transmembrane helix</keyword>
<dbReference type="PANTHER" id="PTHR43099">
    <property type="entry name" value="UPF0053 PROTEIN YRKA"/>
    <property type="match status" value="1"/>
</dbReference>
<dbReference type="InterPro" id="IPR002550">
    <property type="entry name" value="CNNM"/>
</dbReference>
<keyword evidence="8 10" id="KW-0472">Membrane</keyword>
<keyword evidence="7 9" id="KW-0129">CBS domain</keyword>
<evidence type="ECO:0000256" key="5">
    <source>
        <dbReference type="ARBA" id="ARBA00022737"/>
    </source>
</evidence>
<comment type="subcellular location">
    <subcellularLocation>
        <location evidence="1">Cell membrane</location>
        <topology evidence="1">Multi-pass membrane protein</topology>
    </subcellularLocation>
</comment>
<organism evidence="15 16">
    <name type="scientific">Mobiluncus mulieris</name>
    <dbReference type="NCBI Taxonomy" id="2052"/>
    <lineage>
        <taxon>Bacteria</taxon>
        <taxon>Bacillati</taxon>
        <taxon>Actinomycetota</taxon>
        <taxon>Actinomycetes</taxon>
        <taxon>Actinomycetales</taxon>
        <taxon>Actinomycetaceae</taxon>
        <taxon>Mobiluncus</taxon>
    </lineage>
</organism>
<evidence type="ECO:0000256" key="6">
    <source>
        <dbReference type="ARBA" id="ARBA00022989"/>
    </source>
</evidence>
<dbReference type="SUPFAM" id="SSF54631">
    <property type="entry name" value="CBS-domain pair"/>
    <property type="match status" value="1"/>
</dbReference>
<dbReference type="InterPro" id="IPR000644">
    <property type="entry name" value="CBS_dom"/>
</dbReference>
<dbReference type="InterPro" id="IPR036318">
    <property type="entry name" value="FAD-bd_PCMH-like_sf"/>
</dbReference>
<evidence type="ECO:0000259" key="14">
    <source>
        <dbReference type="PROSITE" id="PS51846"/>
    </source>
</evidence>
<dbReference type="InterPro" id="IPR016169">
    <property type="entry name" value="FAD-bd_PCMH_sub2"/>
</dbReference>
<dbReference type="Pfam" id="PF03471">
    <property type="entry name" value="CorC_HlyC"/>
    <property type="match status" value="1"/>
</dbReference>
<dbReference type="Pfam" id="PF00571">
    <property type="entry name" value="CBS"/>
    <property type="match status" value="2"/>
</dbReference>
<evidence type="ECO:0000256" key="3">
    <source>
        <dbReference type="ARBA" id="ARBA00022475"/>
    </source>
</evidence>
<feature type="transmembrane region" description="Helical" evidence="12">
    <location>
        <begin position="149"/>
        <end position="169"/>
    </location>
</feature>
<reference evidence="15 16" key="1">
    <citation type="submission" date="2020-04" db="EMBL/GenBank/DDBJ databases">
        <title>Antimicrobial susceptibility and clonality of vaginal-derived multi-drug resistant Mobiluncus isolates in China.</title>
        <authorList>
            <person name="Zhang X."/>
        </authorList>
    </citation>
    <scope>NUCLEOTIDE SEQUENCE [LARGE SCALE GENOMIC DNA]</scope>
    <source>
        <strain evidence="15 16">12</strain>
    </source>
</reference>
<feature type="transmembrane region" description="Helical" evidence="12">
    <location>
        <begin position="98"/>
        <end position="123"/>
    </location>
</feature>
<gene>
    <name evidence="15" type="ORF">HHJ77_01270</name>
</gene>
<dbReference type="SUPFAM" id="SSF56176">
    <property type="entry name" value="FAD-binding/transporter-associated domain-like"/>
    <property type="match status" value="1"/>
</dbReference>
<dbReference type="Gene3D" id="3.10.580.10">
    <property type="entry name" value="CBS-domain"/>
    <property type="match status" value="1"/>
</dbReference>
<comment type="similarity">
    <text evidence="2">Belongs to the UPF0053 family.</text>
</comment>
<evidence type="ECO:0000256" key="1">
    <source>
        <dbReference type="ARBA" id="ARBA00004651"/>
    </source>
</evidence>
<evidence type="ECO:0000256" key="7">
    <source>
        <dbReference type="ARBA" id="ARBA00023122"/>
    </source>
</evidence>
<feature type="compositionally biased region" description="Basic and acidic residues" evidence="11">
    <location>
        <begin position="451"/>
        <end position="460"/>
    </location>
</feature>
<feature type="transmembrane region" description="Helical" evidence="12">
    <location>
        <begin position="6"/>
        <end position="34"/>
    </location>
</feature>
<evidence type="ECO:0000256" key="9">
    <source>
        <dbReference type="PROSITE-ProRule" id="PRU00703"/>
    </source>
</evidence>
<comment type="caution">
    <text evidence="15">The sequence shown here is derived from an EMBL/GenBank/DDBJ whole genome shotgun (WGS) entry which is preliminary data.</text>
</comment>
<dbReference type="InterPro" id="IPR046342">
    <property type="entry name" value="CBS_dom_sf"/>
</dbReference>
<dbReference type="Pfam" id="PF01595">
    <property type="entry name" value="CNNM"/>
    <property type="match status" value="1"/>
</dbReference>
<keyword evidence="3" id="KW-1003">Cell membrane</keyword>
<evidence type="ECO:0000313" key="15">
    <source>
        <dbReference type="EMBL" id="NMX02598.1"/>
    </source>
</evidence>
<dbReference type="AlphaFoldDB" id="A0A7Y0URU6"/>
<dbReference type="CDD" id="cd04590">
    <property type="entry name" value="CBS_pair_CorC_HlyC_assoc"/>
    <property type="match status" value="1"/>
</dbReference>
<name>A0A7Y0URU6_9ACTO</name>
<dbReference type="RefSeq" id="WP_169762138.1">
    <property type="nucleotide sequence ID" value="NZ_JABCUQ010000004.1"/>
</dbReference>
<keyword evidence="4 10" id="KW-0812">Transmembrane</keyword>
<feature type="domain" description="CNNM transmembrane" evidence="14">
    <location>
        <begin position="3"/>
        <end position="206"/>
    </location>
</feature>
<evidence type="ECO:0000256" key="4">
    <source>
        <dbReference type="ARBA" id="ARBA00022692"/>
    </source>
</evidence>
<protein>
    <submittedName>
        <fullName evidence="15">HlyC/CorC family transporter</fullName>
    </submittedName>
</protein>
<evidence type="ECO:0000313" key="16">
    <source>
        <dbReference type="Proteomes" id="UP000575397"/>
    </source>
</evidence>
<dbReference type="GO" id="GO:0005886">
    <property type="term" value="C:plasma membrane"/>
    <property type="evidence" value="ECO:0007669"/>
    <property type="project" value="UniProtKB-SubCell"/>
</dbReference>
<keyword evidence="5" id="KW-0677">Repeat</keyword>
<feature type="domain" description="CBS" evidence="13">
    <location>
        <begin position="293"/>
        <end position="350"/>
    </location>
</feature>
<dbReference type="InterPro" id="IPR005170">
    <property type="entry name" value="Transptr-assoc_dom"/>
</dbReference>
<dbReference type="PROSITE" id="PS51846">
    <property type="entry name" value="CNNM"/>
    <property type="match status" value="1"/>
</dbReference>
<evidence type="ECO:0000256" key="11">
    <source>
        <dbReference type="SAM" id="MobiDB-lite"/>
    </source>
</evidence>
<dbReference type="InterPro" id="IPR044751">
    <property type="entry name" value="Ion_transp-like_CBS"/>
</dbReference>
<dbReference type="EMBL" id="JABCUS010000002">
    <property type="protein sequence ID" value="NMX02598.1"/>
    <property type="molecule type" value="Genomic_DNA"/>
</dbReference>
<evidence type="ECO:0000259" key="13">
    <source>
        <dbReference type="PROSITE" id="PS51371"/>
    </source>
</evidence>
<accession>A0A7Y0URU6</accession>
<evidence type="ECO:0000256" key="10">
    <source>
        <dbReference type="PROSITE-ProRule" id="PRU01193"/>
    </source>
</evidence>